<dbReference type="GO" id="GO:0004807">
    <property type="term" value="F:triose-phosphate isomerase activity"/>
    <property type="evidence" value="ECO:0007669"/>
    <property type="project" value="UniProtKB-UniRule"/>
</dbReference>
<evidence type="ECO:0000313" key="12">
    <source>
        <dbReference type="Proteomes" id="UP000054735"/>
    </source>
</evidence>
<dbReference type="OrthoDB" id="9809429at2"/>
<feature type="binding site" evidence="8">
    <location>
        <begin position="9"/>
        <end position="11"/>
    </location>
    <ligand>
        <name>substrate</name>
    </ligand>
</feature>
<keyword evidence="4 8" id="KW-0312">Gluconeogenesis</keyword>
<dbReference type="InterPro" id="IPR000652">
    <property type="entry name" value="Triosephosphate_isomerase"/>
</dbReference>
<dbReference type="EC" id="5.3.1.1" evidence="8 9"/>
<evidence type="ECO:0000313" key="13">
    <source>
        <dbReference type="Proteomes" id="UP000255066"/>
    </source>
</evidence>
<protein>
    <recommendedName>
        <fullName evidence="8 9">Triosephosphate isomerase</fullName>
        <shortName evidence="8">TIM</shortName>
        <shortName evidence="8">TPI</shortName>
        <ecNumber evidence="8 9">5.3.1.1</ecNumber>
    </recommendedName>
    <alternativeName>
        <fullName evidence="8">Triose-phosphate isomerase</fullName>
    </alternativeName>
</protein>
<dbReference type="UniPathway" id="UPA00109">
    <property type="reaction ID" value="UER00189"/>
</dbReference>
<evidence type="ECO:0000256" key="2">
    <source>
        <dbReference type="ARBA" id="ARBA00004939"/>
    </source>
</evidence>
<feature type="binding site" evidence="8">
    <location>
        <position position="210"/>
    </location>
    <ligand>
        <name>substrate</name>
    </ligand>
</feature>
<dbReference type="CDD" id="cd00311">
    <property type="entry name" value="TIM"/>
    <property type="match status" value="1"/>
</dbReference>
<evidence type="ECO:0000256" key="9">
    <source>
        <dbReference type="RuleBase" id="RU363013"/>
    </source>
</evidence>
<dbReference type="SUPFAM" id="SSF51351">
    <property type="entry name" value="Triosephosphate isomerase (TIM)"/>
    <property type="match status" value="1"/>
</dbReference>
<reference evidence="11 13" key="2">
    <citation type="submission" date="2018-06" db="EMBL/GenBank/DDBJ databases">
        <authorList>
            <consortium name="Pathogen Informatics"/>
            <person name="Doyle S."/>
        </authorList>
    </citation>
    <scope>NUCLEOTIDE SEQUENCE [LARGE SCALE GENOMIC DNA]</scope>
    <source>
        <strain evidence="11 13">NCTC12437</strain>
    </source>
</reference>
<comment type="pathway">
    <text evidence="2">Carbohydrate metabolism; erythritol degradation.</text>
</comment>
<dbReference type="NCBIfam" id="TIGR00419">
    <property type="entry name" value="tim"/>
    <property type="match status" value="1"/>
</dbReference>
<dbReference type="Proteomes" id="UP000255066">
    <property type="component" value="Unassembled WGS sequence"/>
</dbReference>
<evidence type="ECO:0000256" key="8">
    <source>
        <dbReference type="HAMAP-Rule" id="MF_00147"/>
    </source>
</evidence>
<proteinExistence type="inferred from homology"/>
<keyword evidence="6 8" id="KW-0324">Glycolysis</keyword>
<dbReference type="InterPro" id="IPR013785">
    <property type="entry name" value="Aldolase_TIM"/>
</dbReference>
<evidence type="ECO:0000256" key="4">
    <source>
        <dbReference type="ARBA" id="ARBA00022432"/>
    </source>
</evidence>
<dbReference type="InterPro" id="IPR035990">
    <property type="entry name" value="TIM_sf"/>
</dbReference>
<dbReference type="Proteomes" id="UP000054735">
    <property type="component" value="Unassembled WGS sequence"/>
</dbReference>
<dbReference type="InterPro" id="IPR022896">
    <property type="entry name" value="TrioseP_Isoase_bac/euk"/>
</dbReference>
<feature type="binding site" evidence="8">
    <location>
        <position position="171"/>
    </location>
    <ligand>
        <name>substrate</name>
    </ligand>
</feature>
<dbReference type="EMBL" id="UGNW01000001">
    <property type="protein sequence ID" value="STX30575.1"/>
    <property type="molecule type" value="Genomic_DNA"/>
</dbReference>
<feature type="binding site" evidence="8">
    <location>
        <begin position="231"/>
        <end position="232"/>
    </location>
    <ligand>
        <name>substrate</name>
    </ligand>
</feature>
<comment type="pathway">
    <text evidence="1 8 9">Carbohydrate degradation; glycolysis; D-glyceraldehyde 3-phosphate from glycerone phosphate: step 1/1.</text>
</comment>
<comment type="pathway">
    <text evidence="8 9">Carbohydrate biosynthesis; gluconeogenesis.</text>
</comment>
<dbReference type="Gene3D" id="3.20.20.70">
    <property type="entry name" value="Aldolase class I"/>
    <property type="match status" value="1"/>
</dbReference>
<evidence type="ECO:0000313" key="10">
    <source>
        <dbReference type="EMBL" id="KTC72443.1"/>
    </source>
</evidence>
<dbReference type="RefSeq" id="WP_058523300.1">
    <property type="nucleotide sequence ID" value="NZ_CAAAHV010000002.1"/>
</dbReference>
<dbReference type="HAMAP" id="MF_00147_B">
    <property type="entry name" value="TIM_B"/>
    <property type="match status" value="1"/>
</dbReference>
<name>A0A378I749_9GAMM</name>
<evidence type="ECO:0000256" key="6">
    <source>
        <dbReference type="ARBA" id="ARBA00023152"/>
    </source>
</evidence>
<gene>
    <name evidence="8 11" type="primary">tpiA</name>
    <name evidence="10" type="ORF">Lbir_1218</name>
    <name evidence="11" type="ORF">NCTC12437_00333</name>
</gene>
<sequence length="248" mass="27323">MRKKIVAGNWKMNGQIDQVRSLLHAIVQGLPENLTVDCVIMPAMLHLPLASEILRQTPVFLGAQNLYPKDYGAYTGEISAPMVKEYNCRYAMVGHSERRRFFSESENFVADKFHHVKEHDMIPILCVGETLTEREQGLTEQVVARQIRAVANKEGCFKNCVIAYEPVWAIGTGVPPSPEEVQAVHQFIRELVAEYDSEAAALVTIAYGGSVNDKNAAALFGMSDVDGVLAGGASLNAQQFVEIVKCIN</sequence>
<keyword evidence="7 8" id="KW-0413">Isomerase</keyword>
<dbReference type="InterPro" id="IPR020861">
    <property type="entry name" value="Triosephosphate_isomerase_AS"/>
</dbReference>
<accession>A0A378I749</accession>
<dbReference type="FunFam" id="3.20.20.70:FF:000016">
    <property type="entry name" value="Triosephosphate isomerase"/>
    <property type="match status" value="1"/>
</dbReference>
<comment type="subcellular location">
    <subcellularLocation>
        <location evidence="8 9">Cytoplasm</location>
    </subcellularLocation>
</comment>
<dbReference type="PROSITE" id="PS00171">
    <property type="entry name" value="TIM_1"/>
    <property type="match status" value="1"/>
</dbReference>
<dbReference type="GO" id="GO:0006094">
    <property type="term" value="P:gluconeogenesis"/>
    <property type="evidence" value="ECO:0007669"/>
    <property type="project" value="UniProtKB-UniRule"/>
</dbReference>
<reference evidence="10 12" key="1">
    <citation type="submission" date="2015-11" db="EMBL/GenBank/DDBJ databases">
        <title>Genomic analysis of 38 Legionella species identifies large and diverse effector repertoires.</title>
        <authorList>
            <person name="Burstein D."/>
            <person name="Amaro F."/>
            <person name="Zusman T."/>
            <person name="Lifshitz Z."/>
            <person name="Cohen O."/>
            <person name="Gilbert J.A."/>
            <person name="Pupko T."/>
            <person name="Shuman H.A."/>
            <person name="Segal G."/>
        </authorList>
    </citation>
    <scope>NUCLEOTIDE SEQUENCE [LARGE SCALE GENOMIC DNA]</scope>
    <source>
        <strain evidence="10 12">CDC#1407-AL-14</strain>
    </source>
</reference>
<dbReference type="PROSITE" id="PS51440">
    <property type="entry name" value="TIM_2"/>
    <property type="match status" value="1"/>
</dbReference>
<evidence type="ECO:0000256" key="5">
    <source>
        <dbReference type="ARBA" id="ARBA00022490"/>
    </source>
</evidence>
<dbReference type="GO" id="GO:0046166">
    <property type="term" value="P:glyceraldehyde-3-phosphate biosynthetic process"/>
    <property type="evidence" value="ECO:0007669"/>
    <property type="project" value="TreeGrafter"/>
</dbReference>
<dbReference type="GO" id="GO:0006096">
    <property type="term" value="P:glycolytic process"/>
    <property type="evidence" value="ECO:0007669"/>
    <property type="project" value="UniProtKB-UniRule"/>
</dbReference>
<dbReference type="STRING" id="28083.Lbir_1218"/>
<comment type="subunit">
    <text evidence="8 9">Homodimer.</text>
</comment>
<dbReference type="PANTHER" id="PTHR21139:SF42">
    <property type="entry name" value="TRIOSEPHOSPHATE ISOMERASE"/>
    <property type="match status" value="1"/>
</dbReference>
<dbReference type="GO" id="GO:0019563">
    <property type="term" value="P:glycerol catabolic process"/>
    <property type="evidence" value="ECO:0007669"/>
    <property type="project" value="TreeGrafter"/>
</dbReference>
<dbReference type="GO" id="GO:0005829">
    <property type="term" value="C:cytosol"/>
    <property type="evidence" value="ECO:0007669"/>
    <property type="project" value="TreeGrafter"/>
</dbReference>
<feature type="active site" description="Proton acceptor" evidence="8">
    <location>
        <position position="165"/>
    </location>
</feature>
<feature type="active site" description="Electrophile" evidence="8">
    <location>
        <position position="95"/>
    </location>
</feature>
<dbReference type="UniPathway" id="UPA00138"/>
<comment type="function">
    <text evidence="8">Involved in the gluconeogenesis. Catalyzes stereospecifically the conversion of dihydroxyacetone phosphate (DHAP) to D-glyceraldehyde-3-phosphate (G3P).</text>
</comment>
<comment type="catalytic activity">
    <reaction evidence="8 9">
        <text>D-glyceraldehyde 3-phosphate = dihydroxyacetone phosphate</text>
        <dbReference type="Rhea" id="RHEA:18585"/>
        <dbReference type="ChEBI" id="CHEBI:57642"/>
        <dbReference type="ChEBI" id="CHEBI:59776"/>
        <dbReference type="EC" id="5.3.1.1"/>
    </reaction>
</comment>
<evidence type="ECO:0000256" key="7">
    <source>
        <dbReference type="ARBA" id="ARBA00023235"/>
    </source>
</evidence>
<dbReference type="Pfam" id="PF00121">
    <property type="entry name" value="TIM"/>
    <property type="match status" value="1"/>
</dbReference>
<dbReference type="PANTHER" id="PTHR21139">
    <property type="entry name" value="TRIOSEPHOSPHATE ISOMERASE"/>
    <property type="match status" value="1"/>
</dbReference>
<evidence type="ECO:0000313" key="11">
    <source>
        <dbReference type="EMBL" id="STX30575.1"/>
    </source>
</evidence>
<evidence type="ECO:0000256" key="1">
    <source>
        <dbReference type="ARBA" id="ARBA00004680"/>
    </source>
</evidence>
<keyword evidence="12" id="KW-1185">Reference proteome</keyword>
<evidence type="ECO:0000256" key="3">
    <source>
        <dbReference type="ARBA" id="ARBA00007422"/>
    </source>
</evidence>
<organism evidence="11 13">
    <name type="scientific">Legionella birminghamensis</name>
    <dbReference type="NCBI Taxonomy" id="28083"/>
    <lineage>
        <taxon>Bacteria</taxon>
        <taxon>Pseudomonadati</taxon>
        <taxon>Pseudomonadota</taxon>
        <taxon>Gammaproteobacteria</taxon>
        <taxon>Legionellales</taxon>
        <taxon>Legionellaceae</taxon>
        <taxon>Legionella</taxon>
    </lineage>
</organism>
<keyword evidence="5 8" id="KW-0963">Cytoplasm</keyword>
<dbReference type="EMBL" id="LNXT01000015">
    <property type="protein sequence ID" value="KTC72443.1"/>
    <property type="molecule type" value="Genomic_DNA"/>
</dbReference>
<dbReference type="AlphaFoldDB" id="A0A378I749"/>
<comment type="similarity">
    <text evidence="3 8 9">Belongs to the triosephosphate isomerase family.</text>
</comment>